<keyword evidence="1" id="KW-0472">Membrane</keyword>
<accession>A0A0C5WK46</accession>
<proteinExistence type="predicted"/>
<feature type="transmembrane region" description="Helical" evidence="1">
    <location>
        <begin position="22"/>
        <end position="45"/>
    </location>
</feature>
<reference evidence="2 3" key="1">
    <citation type="submission" date="2013-05" db="EMBL/GenBank/DDBJ databases">
        <title>Complete genome sequence of the lipase-producing bacterium Photobacterium gaetbulicola Gung47.</title>
        <authorList>
            <person name="Kim Y.-O."/>
        </authorList>
    </citation>
    <scope>NUCLEOTIDE SEQUENCE [LARGE SCALE GENOMIC DNA]</scope>
    <source>
        <strain evidence="2 3">Gung47</strain>
    </source>
</reference>
<dbReference type="HOGENOM" id="CLU_2956580_0_0_6"/>
<keyword evidence="1" id="KW-0812">Transmembrane</keyword>
<organism evidence="2 3">
    <name type="scientific">Photobacterium gaetbulicola Gung47</name>
    <dbReference type="NCBI Taxonomy" id="658445"/>
    <lineage>
        <taxon>Bacteria</taxon>
        <taxon>Pseudomonadati</taxon>
        <taxon>Pseudomonadota</taxon>
        <taxon>Gammaproteobacteria</taxon>
        <taxon>Vibrionales</taxon>
        <taxon>Vibrionaceae</taxon>
        <taxon>Photobacterium</taxon>
    </lineage>
</organism>
<dbReference type="EMBL" id="CP005973">
    <property type="protein sequence ID" value="AJR06602.1"/>
    <property type="molecule type" value="Genomic_DNA"/>
</dbReference>
<dbReference type="PATRIC" id="fig|658445.3.peg.1713"/>
<evidence type="ECO:0000313" key="2">
    <source>
        <dbReference type="EMBL" id="AJR06602.1"/>
    </source>
</evidence>
<keyword evidence="1" id="KW-1133">Transmembrane helix</keyword>
<dbReference type="AlphaFoldDB" id="A0A0C5WK46"/>
<protein>
    <submittedName>
        <fullName evidence="2">Uncharacterized protein</fullName>
    </submittedName>
</protein>
<sequence>MFCQYKTQHDAGPELKNIIFNYQWRVVFTFIININLHIGIFFNGLNNFTKQIKRDGCHD</sequence>
<gene>
    <name evidence="2" type="ORF">H744_1c1584</name>
</gene>
<evidence type="ECO:0000256" key="1">
    <source>
        <dbReference type="SAM" id="Phobius"/>
    </source>
</evidence>
<dbReference type="Proteomes" id="UP000032303">
    <property type="component" value="Chromosome 1"/>
</dbReference>
<evidence type="ECO:0000313" key="3">
    <source>
        <dbReference type="Proteomes" id="UP000032303"/>
    </source>
</evidence>
<dbReference type="KEGG" id="pgb:H744_1c1584"/>
<keyword evidence="3" id="KW-1185">Reference proteome</keyword>
<name>A0A0C5WK46_9GAMM</name>